<reference evidence="3" key="1">
    <citation type="journal article" date="2017" name="Genome Announc.">
        <title>Complete Genome Sequence of Mycobacterium stephanolepidis.</title>
        <authorList>
            <person name="Fukano H."/>
            <person name="Yoshida M."/>
            <person name="Katayama Y."/>
            <person name="Omatsu T."/>
            <person name="Mizutani T."/>
            <person name="Kurata O."/>
            <person name="Wada S."/>
            <person name="Hoshino Y."/>
        </authorList>
    </citation>
    <scope>NUCLEOTIDE SEQUENCE [LARGE SCALE GENOMIC DNA]</scope>
    <source>
        <strain evidence="3">NJB0901</strain>
    </source>
</reference>
<reference evidence="2 3" key="2">
    <citation type="journal article" date="2017" name="Int. J. Syst. Evol. Microbiol.">
        <title>Mycobacterium stephanolepidis sp. nov., a rapidly growing species related to Mycobacterium chelonae, isolated from marine teleost fish, Stephanolepis cirrhifer.</title>
        <authorList>
            <person name="Fukano H."/>
            <person name="Wada S."/>
            <person name="Kurata O."/>
            <person name="Katayama K."/>
            <person name="Fujiwara N."/>
            <person name="Hoshino Y."/>
        </authorList>
    </citation>
    <scope>NUCLEOTIDE SEQUENCE [LARGE SCALE GENOMIC DNA]</scope>
    <source>
        <strain evidence="2 3">NJB0901</strain>
    </source>
</reference>
<gene>
    <name evidence="2" type="ORF">MSTE_01169</name>
</gene>
<keyword evidence="3" id="KW-1185">Reference proteome</keyword>
<dbReference type="KEGG" id="mste:MSTE_01169"/>
<keyword evidence="1" id="KW-0472">Membrane</keyword>
<protein>
    <recommendedName>
        <fullName evidence="4">DUF4307 domain-containing protein</fullName>
    </recommendedName>
</protein>
<dbReference type="Proteomes" id="UP000217954">
    <property type="component" value="Chromosome"/>
</dbReference>
<name>A0A1Z4EU67_9MYCO</name>
<feature type="transmembrane region" description="Helical" evidence="1">
    <location>
        <begin position="20"/>
        <end position="42"/>
    </location>
</feature>
<dbReference type="EMBL" id="AP018165">
    <property type="protein sequence ID" value="BAX96499.1"/>
    <property type="molecule type" value="Genomic_DNA"/>
</dbReference>
<evidence type="ECO:0000256" key="1">
    <source>
        <dbReference type="SAM" id="Phobius"/>
    </source>
</evidence>
<dbReference type="InterPro" id="IPR025443">
    <property type="entry name" value="DUF4307"/>
</dbReference>
<dbReference type="RefSeq" id="WP_030094656.1">
    <property type="nucleotide sequence ID" value="NZ_AP018165.1"/>
</dbReference>
<keyword evidence="1" id="KW-1133">Transmembrane helix</keyword>
<organism evidence="2 3">
    <name type="scientific">[Mycobacterium] stephanolepidis</name>
    <dbReference type="NCBI Taxonomy" id="1520670"/>
    <lineage>
        <taxon>Bacteria</taxon>
        <taxon>Bacillati</taxon>
        <taxon>Actinomycetota</taxon>
        <taxon>Actinomycetes</taxon>
        <taxon>Mycobacteriales</taxon>
        <taxon>Mycobacteriaceae</taxon>
        <taxon>Mycobacteroides</taxon>
    </lineage>
</organism>
<dbReference type="AlphaFoldDB" id="A0A1Z4EU67"/>
<dbReference type="OrthoDB" id="4425882at2"/>
<evidence type="ECO:0000313" key="3">
    <source>
        <dbReference type="Proteomes" id="UP000217954"/>
    </source>
</evidence>
<dbReference type="Pfam" id="PF14155">
    <property type="entry name" value="DUF4307"/>
    <property type="match status" value="1"/>
</dbReference>
<sequence length="139" mass="14621">MQRPEDRYGTKPAKPNRGRWIAVGLTALVIVAGVAIAAIGYARLGPGDVKGELSAYKLVDSSTVSVTASVERKDPSRPAVCILRARSIDGNETGRREVLVPPSSQRSVPVTALVKTTHPPVTGDVYGCSLAVPPYLVAS</sequence>
<evidence type="ECO:0008006" key="4">
    <source>
        <dbReference type="Google" id="ProtNLM"/>
    </source>
</evidence>
<proteinExistence type="predicted"/>
<dbReference type="GeneID" id="31678735"/>
<accession>A0A1Z4EU67</accession>
<evidence type="ECO:0000313" key="2">
    <source>
        <dbReference type="EMBL" id="BAX96499.1"/>
    </source>
</evidence>
<keyword evidence="1" id="KW-0812">Transmembrane</keyword>